<accession>A0A0D0A1E5</accession>
<dbReference type="STRING" id="930992.A0A0D0A1E5"/>
<proteinExistence type="predicted"/>
<evidence type="ECO:0000313" key="2">
    <source>
        <dbReference type="Proteomes" id="UP000054485"/>
    </source>
</evidence>
<evidence type="ECO:0000313" key="1">
    <source>
        <dbReference type="EMBL" id="KIK31959.1"/>
    </source>
</evidence>
<reference evidence="2" key="2">
    <citation type="submission" date="2015-01" db="EMBL/GenBank/DDBJ databases">
        <title>Evolutionary Origins and Diversification of the Mycorrhizal Mutualists.</title>
        <authorList>
            <consortium name="DOE Joint Genome Institute"/>
            <consortium name="Mycorrhizal Genomics Consortium"/>
            <person name="Kohler A."/>
            <person name="Kuo A."/>
            <person name="Nagy L.G."/>
            <person name="Floudas D."/>
            <person name="Copeland A."/>
            <person name="Barry K.W."/>
            <person name="Cichocki N."/>
            <person name="Veneault-Fourrey C."/>
            <person name="LaButti K."/>
            <person name="Lindquist E.A."/>
            <person name="Lipzen A."/>
            <person name="Lundell T."/>
            <person name="Morin E."/>
            <person name="Murat C."/>
            <person name="Riley R."/>
            <person name="Ohm R."/>
            <person name="Sun H."/>
            <person name="Tunlid A."/>
            <person name="Henrissat B."/>
            <person name="Grigoriev I.V."/>
            <person name="Hibbett D.S."/>
            <person name="Martin F."/>
        </authorList>
    </citation>
    <scope>NUCLEOTIDE SEQUENCE [LARGE SCALE GENOMIC DNA]</scope>
    <source>
        <strain evidence="2">UH-Slu-Lm8-n1</strain>
    </source>
</reference>
<dbReference type="EMBL" id="KN836504">
    <property type="protein sequence ID" value="KIK31959.1"/>
    <property type="molecule type" value="Genomic_DNA"/>
</dbReference>
<gene>
    <name evidence="1" type="ORF">CY34DRAFT_102456</name>
</gene>
<organism evidence="1 2">
    <name type="scientific">Suillus luteus UH-Slu-Lm8-n1</name>
    <dbReference type="NCBI Taxonomy" id="930992"/>
    <lineage>
        <taxon>Eukaryota</taxon>
        <taxon>Fungi</taxon>
        <taxon>Dikarya</taxon>
        <taxon>Basidiomycota</taxon>
        <taxon>Agaricomycotina</taxon>
        <taxon>Agaricomycetes</taxon>
        <taxon>Agaricomycetidae</taxon>
        <taxon>Boletales</taxon>
        <taxon>Suillineae</taxon>
        <taxon>Suillaceae</taxon>
        <taxon>Suillus</taxon>
    </lineage>
</organism>
<keyword evidence="2" id="KW-1185">Reference proteome</keyword>
<name>A0A0D0A1E5_9AGAM</name>
<sequence length="139" mass="15548">MASAEEVTTNFIANEGTIFTRLTQPHNPLWTAWIMKHVQYGENLMPEELEQVKALIVDYADIFACSLGELIPVPGVVHRLNIPEGTAFNLRAHQRPLTPPQMEFLHGKIDEMLKVGIIEHALPEVVKCCANTVLAKKAH</sequence>
<dbReference type="HOGENOM" id="CLU_119163_0_1_1"/>
<feature type="non-terminal residue" evidence="1">
    <location>
        <position position="139"/>
    </location>
</feature>
<protein>
    <submittedName>
        <fullName evidence="1">Uncharacterized protein</fullName>
    </submittedName>
</protein>
<dbReference type="Proteomes" id="UP000054485">
    <property type="component" value="Unassembled WGS sequence"/>
</dbReference>
<dbReference type="OrthoDB" id="3363652at2759"/>
<dbReference type="AlphaFoldDB" id="A0A0D0A1E5"/>
<dbReference type="InParanoid" id="A0A0D0A1E5"/>
<reference evidence="1 2" key="1">
    <citation type="submission" date="2014-04" db="EMBL/GenBank/DDBJ databases">
        <authorList>
            <consortium name="DOE Joint Genome Institute"/>
            <person name="Kuo A."/>
            <person name="Ruytinx J."/>
            <person name="Rineau F."/>
            <person name="Colpaert J."/>
            <person name="Kohler A."/>
            <person name="Nagy L.G."/>
            <person name="Floudas D."/>
            <person name="Copeland A."/>
            <person name="Barry K.W."/>
            <person name="Cichocki N."/>
            <person name="Veneault-Fourrey C."/>
            <person name="LaButti K."/>
            <person name="Lindquist E.A."/>
            <person name="Lipzen A."/>
            <person name="Lundell T."/>
            <person name="Morin E."/>
            <person name="Murat C."/>
            <person name="Sun H."/>
            <person name="Tunlid A."/>
            <person name="Henrissat B."/>
            <person name="Grigoriev I.V."/>
            <person name="Hibbett D.S."/>
            <person name="Martin F."/>
            <person name="Nordberg H.P."/>
            <person name="Cantor M.N."/>
            <person name="Hua S.X."/>
        </authorList>
    </citation>
    <scope>NUCLEOTIDE SEQUENCE [LARGE SCALE GENOMIC DNA]</scope>
    <source>
        <strain evidence="1 2">UH-Slu-Lm8-n1</strain>
    </source>
</reference>